<dbReference type="GO" id="GO:0016104">
    <property type="term" value="P:triterpenoid biosynthetic process"/>
    <property type="evidence" value="ECO:0007669"/>
    <property type="project" value="InterPro"/>
</dbReference>
<dbReference type="EMBL" id="JAVXUO010000206">
    <property type="protein sequence ID" value="KAK2994447.1"/>
    <property type="molecule type" value="Genomic_DNA"/>
</dbReference>
<comment type="caution">
    <text evidence="1">The sequence shown here is derived from an EMBL/GenBank/DDBJ whole genome shotgun (WGS) entry which is preliminary data.</text>
</comment>
<sequence>MQMWKLKIAGGKEPWLTTINNHVGRQHWEFDSEAGTPQERAHIEQVRQDFKNNRFRVKQSADLLMRTQVTEAAVATTLRRAITFYSSIQAHDGHWPAECTSPFFFFPPMASFLITLLLGS</sequence>
<organism evidence="1 2">
    <name type="scientific">Escallonia rubra</name>
    <dbReference type="NCBI Taxonomy" id="112253"/>
    <lineage>
        <taxon>Eukaryota</taxon>
        <taxon>Viridiplantae</taxon>
        <taxon>Streptophyta</taxon>
        <taxon>Embryophyta</taxon>
        <taxon>Tracheophyta</taxon>
        <taxon>Spermatophyta</taxon>
        <taxon>Magnoliopsida</taxon>
        <taxon>eudicotyledons</taxon>
        <taxon>Gunneridae</taxon>
        <taxon>Pentapetalae</taxon>
        <taxon>asterids</taxon>
        <taxon>campanulids</taxon>
        <taxon>Escalloniales</taxon>
        <taxon>Escalloniaceae</taxon>
        <taxon>Escallonia</taxon>
    </lineage>
</organism>
<dbReference type="SUPFAM" id="SSF48239">
    <property type="entry name" value="Terpenoid cyclases/Protein prenyltransferases"/>
    <property type="match status" value="1"/>
</dbReference>
<name>A0AA88RRZ2_9ASTE</name>
<evidence type="ECO:0000313" key="2">
    <source>
        <dbReference type="Proteomes" id="UP001187471"/>
    </source>
</evidence>
<dbReference type="InterPro" id="IPR008930">
    <property type="entry name" value="Terpenoid_cyclase/PrenylTrfase"/>
</dbReference>
<reference evidence="1" key="1">
    <citation type="submission" date="2022-12" db="EMBL/GenBank/DDBJ databases">
        <title>Draft genome assemblies for two species of Escallonia (Escalloniales).</title>
        <authorList>
            <person name="Chanderbali A."/>
            <person name="Dervinis C."/>
            <person name="Anghel I."/>
            <person name="Soltis D."/>
            <person name="Soltis P."/>
            <person name="Zapata F."/>
        </authorList>
    </citation>
    <scope>NUCLEOTIDE SEQUENCE</scope>
    <source>
        <strain evidence="1">UCBG92.1500</strain>
        <tissue evidence="1">Leaf</tissue>
    </source>
</reference>
<dbReference type="PANTHER" id="PTHR11764:SF19">
    <property type="entry name" value="TERPENE CYCLASE_MUTASE FAMILY MEMBER"/>
    <property type="match status" value="1"/>
</dbReference>
<dbReference type="InterPro" id="IPR018333">
    <property type="entry name" value="Squalene_cyclase"/>
</dbReference>
<keyword evidence="2" id="KW-1185">Reference proteome</keyword>
<evidence type="ECO:0000313" key="1">
    <source>
        <dbReference type="EMBL" id="KAK2994447.1"/>
    </source>
</evidence>
<dbReference type="Proteomes" id="UP001187471">
    <property type="component" value="Unassembled WGS sequence"/>
</dbReference>
<proteinExistence type="predicted"/>
<dbReference type="PANTHER" id="PTHR11764">
    <property type="entry name" value="TERPENE CYCLASE/MUTASE FAMILY MEMBER"/>
    <property type="match status" value="1"/>
</dbReference>
<dbReference type="AlphaFoldDB" id="A0AA88RRZ2"/>
<dbReference type="GO" id="GO:0005811">
    <property type="term" value="C:lipid droplet"/>
    <property type="evidence" value="ECO:0007669"/>
    <property type="project" value="InterPro"/>
</dbReference>
<dbReference type="GO" id="GO:0016866">
    <property type="term" value="F:intramolecular transferase activity"/>
    <property type="evidence" value="ECO:0007669"/>
    <property type="project" value="InterPro"/>
</dbReference>
<accession>A0AA88RRZ2</accession>
<protein>
    <submittedName>
        <fullName evidence="1">Uncharacterized protein</fullName>
    </submittedName>
</protein>
<gene>
    <name evidence="1" type="ORF">RJ640_001263</name>
</gene>